<accession>A0A5C6LV37</accession>
<feature type="domain" description="Bacterial Ig-like" evidence="2">
    <location>
        <begin position="211"/>
        <end position="272"/>
    </location>
</feature>
<dbReference type="Pfam" id="PF19077">
    <property type="entry name" value="Big_13"/>
    <property type="match status" value="1"/>
</dbReference>
<dbReference type="Proteomes" id="UP000318815">
    <property type="component" value="Unassembled WGS sequence"/>
</dbReference>
<dbReference type="InterPro" id="IPR026444">
    <property type="entry name" value="Secre_tail"/>
</dbReference>
<feature type="domain" description="Bacterial Ig-like" evidence="3">
    <location>
        <begin position="382"/>
        <end position="470"/>
    </location>
</feature>
<evidence type="ECO:0000313" key="4">
    <source>
        <dbReference type="EMBL" id="TWW01111.1"/>
    </source>
</evidence>
<evidence type="ECO:0000259" key="3">
    <source>
        <dbReference type="Pfam" id="PF19078"/>
    </source>
</evidence>
<dbReference type="AlphaFoldDB" id="A0A5C6LV37"/>
<name>A0A5C6LV37_9BACT</name>
<dbReference type="InterPro" id="IPR044048">
    <property type="entry name" value="Big_12"/>
</dbReference>
<reference evidence="4 5" key="1">
    <citation type="submission" date="2019-08" db="EMBL/GenBank/DDBJ databases">
        <title>Whole genome sequencing of chitin degrading bacteria Chitinophaga pinensis YS16.</title>
        <authorList>
            <person name="Singh R.P."/>
            <person name="Manchanda G."/>
            <person name="Maurya I.K."/>
            <person name="Joshi N.K."/>
            <person name="Srivastava A.K."/>
        </authorList>
    </citation>
    <scope>NUCLEOTIDE SEQUENCE [LARGE SCALE GENOMIC DNA]</scope>
    <source>
        <strain evidence="4 5">YS-16</strain>
    </source>
</reference>
<gene>
    <name evidence="4" type="ORF">FEF09_06480</name>
</gene>
<dbReference type="NCBIfam" id="TIGR04183">
    <property type="entry name" value="Por_Secre_tail"/>
    <property type="match status" value="1"/>
</dbReference>
<feature type="domain" description="Secretion system C-terminal sorting" evidence="1">
    <location>
        <begin position="486"/>
        <end position="558"/>
    </location>
</feature>
<dbReference type="Gene3D" id="2.60.40.1800">
    <property type="match status" value="2"/>
</dbReference>
<dbReference type="EMBL" id="VOHS01000005">
    <property type="protein sequence ID" value="TWW01111.1"/>
    <property type="molecule type" value="Genomic_DNA"/>
</dbReference>
<dbReference type="Pfam" id="PF18962">
    <property type="entry name" value="Por_Secre_tail"/>
    <property type="match status" value="1"/>
</dbReference>
<dbReference type="Pfam" id="PF19078">
    <property type="entry name" value="Big_12"/>
    <property type="match status" value="1"/>
</dbReference>
<sequence>MTIPIKRTLPSVALTIIYCLVSTIFIHAQNNSISDNIQLFPQSDTVAKIVDSVFNQTPDADSIPVVMAITTTTPDGTYGIGKTITFQIIFDQIVHVSGGSPVLQLNIAGRAVNASYTSGDSTNTLAFSYTVNRGDTIDRLDYATADALQMNGATVRGSRGPQAVLTLPVPGSPGSVSAQSLIVIDGNPPPAPVITVPGSNAVFTQREMMISGLAEPNTLVTIYIDGKVLATVTTDASGSWTTIVTSTAIADGNHNLRATATDMAGNVSPQSTGVPVITDLTLPGAMSVVMLSANKNPAFATIGDVITVYFSVDDLIDLPVITIGGNPATVTALGPKEYVARHTVSVNDADGQVPFRIIFRDLHGNAGDTIITTTDNSKVFIDKRPPAVTLNTIEASPFRSAFLVYISFSEAIADFDLSYLRVTNATISDLNSISNNVMTVLVTPMYDGPVTLDLAANAAHDAAGNPSQASEQLLVQALFGGYFEKVYPNPATSVMRLQFTGTVNEKATITMVSFRGVVVYEKELFMDSKTLTLDVSNIPSGAYIVTIRSKNYSFYTNVMVVH</sequence>
<dbReference type="OrthoDB" id="613625at2"/>
<protein>
    <submittedName>
        <fullName evidence="4">T9SS type A sorting domain-containing protein</fullName>
    </submittedName>
</protein>
<organism evidence="4 5">
    <name type="scientific">Chitinophaga pinensis</name>
    <dbReference type="NCBI Taxonomy" id="79329"/>
    <lineage>
        <taxon>Bacteria</taxon>
        <taxon>Pseudomonadati</taxon>
        <taxon>Bacteroidota</taxon>
        <taxon>Chitinophagia</taxon>
        <taxon>Chitinophagales</taxon>
        <taxon>Chitinophagaceae</taxon>
        <taxon>Chitinophaga</taxon>
    </lineage>
</organism>
<dbReference type="InterPro" id="IPR044016">
    <property type="entry name" value="Big_13"/>
</dbReference>
<evidence type="ECO:0000259" key="1">
    <source>
        <dbReference type="Pfam" id="PF18962"/>
    </source>
</evidence>
<comment type="caution">
    <text evidence="4">The sequence shown here is derived from an EMBL/GenBank/DDBJ whole genome shotgun (WGS) entry which is preliminary data.</text>
</comment>
<evidence type="ECO:0000313" key="5">
    <source>
        <dbReference type="Proteomes" id="UP000318815"/>
    </source>
</evidence>
<proteinExistence type="predicted"/>
<evidence type="ECO:0000259" key="2">
    <source>
        <dbReference type="Pfam" id="PF19077"/>
    </source>
</evidence>
<keyword evidence="5" id="KW-1185">Reference proteome</keyword>